<keyword evidence="3" id="KW-1185">Reference proteome</keyword>
<reference evidence="2 3" key="1">
    <citation type="journal article" date="2017" name="Curr. Biol.">
        <title>The Evolution of Venom by Co-option of Single-Copy Genes.</title>
        <authorList>
            <person name="Martinson E.O."/>
            <person name="Mrinalini"/>
            <person name="Kelkar Y.D."/>
            <person name="Chang C.H."/>
            <person name="Werren J.H."/>
        </authorList>
    </citation>
    <scope>NUCLEOTIDE SEQUENCE [LARGE SCALE GENOMIC DNA]</scope>
    <source>
        <strain evidence="2 3">Alberta</strain>
        <tissue evidence="2">Whole body</tissue>
    </source>
</reference>
<evidence type="ECO:0000313" key="2">
    <source>
        <dbReference type="EMBL" id="OXU16487.1"/>
    </source>
</evidence>
<feature type="compositionally biased region" description="Low complexity" evidence="1">
    <location>
        <begin position="53"/>
        <end position="69"/>
    </location>
</feature>
<feature type="region of interest" description="Disordered" evidence="1">
    <location>
        <begin position="210"/>
        <end position="231"/>
    </location>
</feature>
<proteinExistence type="predicted"/>
<feature type="region of interest" description="Disordered" evidence="1">
    <location>
        <begin position="273"/>
        <end position="306"/>
    </location>
</feature>
<dbReference type="EMBL" id="NNAY01006005">
    <property type="protein sequence ID" value="OXU16487.1"/>
    <property type="molecule type" value="Genomic_DNA"/>
</dbReference>
<feature type="region of interest" description="Disordered" evidence="1">
    <location>
        <begin position="47"/>
        <end position="77"/>
    </location>
</feature>
<comment type="caution">
    <text evidence="2">The sequence shown here is derived from an EMBL/GenBank/DDBJ whole genome shotgun (WGS) entry which is preliminary data.</text>
</comment>
<protein>
    <submittedName>
        <fullName evidence="2">Uncharacterized protein</fullName>
    </submittedName>
</protein>
<evidence type="ECO:0000256" key="1">
    <source>
        <dbReference type="SAM" id="MobiDB-lite"/>
    </source>
</evidence>
<feature type="compositionally biased region" description="Polar residues" evidence="1">
    <location>
        <begin position="287"/>
        <end position="306"/>
    </location>
</feature>
<name>A0A232EDQ9_9HYME</name>
<evidence type="ECO:0000313" key="3">
    <source>
        <dbReference type="Proteomes" id="UP000215335"/>
    </source>
</evidence>
<sequence>MNNCILDQAGTVNSLSSKIVELEKITKNLYEQLQSVVGDARKQATVDSLNPHATNNATETASSSTRNASDASHPRTKNLGRTVREWRLKFSGDRGVSIEEFLEQVEENRRSDNIPDKELLDSMVAMFEKPTLLWYLEPSGRSPFAYARIGRAVRDYIVSLFTALSRFDQPWDLQDQVNLVIDNMLPKLKKKMKIYNGRLTNVQELVNKAQEAEDDDDGQWRPPPPVDQSMLPGTAYRNLFKAARAKLASMNAKSSSPSDADLEKRFEKFFQKKTQQSGLSCSKALGSGNNSSENNTPASGADNSPT</sequence>
<dbReference type="Proteomes" id="UP000215335">
    <property type="component" value="Unassembled WGS sequence"/>
</dbReference>
<gene>
    <name evidence="2" type="ORF">TSAR_001645</name>
</gene>
<organism evidence="2 3">
    <name type="scientific">Trichomalopsis sarcophagae</name>
    <dbReference type="NCBI Taxonomy" id="543379"/>
    <lineage>
        <taxon>Eukaryota</taxon>
        <taxon>Metazoa</taxon>
        <taxon>Ecdysozoa</taxon>
        <taxon>Arthropoda</taxon>
        <taxon>Hexapoda</taxon>
        <taxon>Insecta</taxon>
        <taxon>Pterygota</taxon>
        <taxon>Neoptera</taxon>
        <taxon>Endopterygota</taxon>
        <taxon>Hymenoptera</taxon>
        <taxon>Apocrita</taxon>
        <taxon>Proctotrupomorpha</taxon>
        <taxon>Chalcidoidea</taxon>
        <taxon>Pteromalidae</taxon>
        <taxon>Pteromalinae</taxon>
        <taxon>Trichomalopsis</taxon>
    </lineage>
</organism>
<dbReference type="AlphaFoldDB" id="A0A232EDQ9"/>
<accession>A0A232EDQ9</accession>